<keyword evidence="4" id="KW-1185">Reference proteome</keyword>
<dbReference type="KEGG" id="ccr:CC_0330"/>
<dbReference type="PIR" id="A87290">
    <property type="entry name" value="A87290"/>
</dbReference>
<keyword evidence="1" id="KW-0472">Membrane</keyword>
<evidence type="ECO:0000313" key="3">
    <source>
        <dbReference type="EMBL" id="AAK22317.1"/>
    </source>
</evidence>
<accession>Q9ABA1</accession>
<dbReference type="Proteomes" id="UP000001816">
    <property type="component" value="Chromosome"/>
</dbReference>
<dbReference type="eggNOG" id="COG3279">
    <property type="taxonomic scope" value="Bacteria"/>
</dbReference>
<reference evidence="3 4" key="1">
    <citation type="journal article" date="2001" name="Proc. Natl. Acad. Sci. U.S.A.">
        <title>Complete genome sequence of Caulobacter crescentus.</title>
        <authorList>
            <person name="Nierman W.C."/>
            <person name="Feldblyum T.V."/>
            <person name="Laub M.T."/>
            <person name="Paulsen I.T."/>
            <person name="Nelson K.E."/>
            <person name="Eisen J.A."/>
            <person name="Heidelberg J.F."/>
            <person name="Alley M.R."/>
            <person name="Ohta N."/>
            <person name="Maddock J.R."/>
            <person name="Potocka I."/>
            <person name="Nelson W.C."/>
            <person name="Newton A."/>
            <person name="Stephens C."/>
            <person name="Phadke N.D."/>
            <person name="Ely B."/>
            <person name="DeBoy R.T."/>
            <person name="Dodson R.J."/>
            <person name="Durkin A.S."/>
            <person name="Gwinn M.L."/>
            <person name="Haft D.H."/>
            <person name="Kolonay J.F."/>
            <person name="Smit J."/>
            <person name="Craven M.B."/>
            <person name="Khouri H."/>
            <person name="Shetty J."/>
            <person name="Berry K."/>
            <person name="Utterback T."/>
            <person name="Tran K."/>
            <person name="Wolf A."/>
            <person name="Vamathevan J."/>
            <person name="Ermolaeva M."/>
            <person name="White O."/>
            <person name="Salzberg S.L."/>
            <person name="Venter J.C."/>
            <person name="Shapiro L."/>
            <person name="Fraser C.M."/>
        </authorList>
    </citation>
    <scope>NUCLEOTIDE SEQUENCE [LARGE SCALE GENOMIC DNA]</scope>
    <source>
        <strain evidence="4">ATCC 19089 / CB15</strain>
    </source>
</reference>
<feature type="transmembrane region" description="Helical" evidence="1">
    <location>
        <begin position="129"/>
        <end position="150"/>
    </location>
</feature>
<feature type="domain" description="HTH LytTR-type" evidence="2">
    <location>
        <begin position="200"/>
        <end position="303"/>
    </location>
</feature>
<protein>
    <recommendedName>
        <fullName evidence="2">HTH LytTR-type domain-containing protein</fullName>
    </recommendedName>
</protein>
<evidence type="ECO:0000256" key="1">
    <source>
        <dbReference type="SAM" id="Phobius"/>
    </source>
</evidence>
<dbReference type="AlphaFoldDB" id="Q9ABA1"/>
<feature type="transmembrane region" description="Helical" evidence="1">
    <location>
        <begin position="66"/>
        <end position="85"/>
    </location>
</feature>
<dbReference type="PATRIC" id="fig|190650.5.peg.330"/>
<keyword evidence="1" id="KW-0812">Transmembrane</keyword>
<dbReference type="PROSITE" id="PS50930">
    <property type="entry name" value="HTH_LYTTR"/>
    <property type="match status" value="1"/>
</dbReference>
<dbReference type="InterPro" id="IPR007492">
    <property type="entry name" value="LytTR_DNA-bd_dom"/>
</dbReference>
<name>Q9ABA1_CAUVC</name>
<dbReference type="SMR" id="Q9ABA1"/>
<dbReference type="SMART" id="SM00850">
    <property type="entry name" value="LytTR"/>
    <property type="match status" value="1"/>
</dbReference>
<dbReference type="GO" id="GO:0003677">
    <property type="term" value="F:DNA binding"/>
    <property type="evidence" value="ECO:0007669"/>
    <property type="project" value="InterPro"/>
</dbReference>
<dbReference type="STRING" id="190650.CC_0330"/>
<dbReference type="EnsemblBacteria" id="AAK22317">
    <property type="protein sequence ID" value="AAK22317"/>
    <property type="gene ID" value="CC_0330"/>
</dbReference>
<dbReference type="EMBL" id="AE005673">
    <property type="protein sequence ID" value="AAK22317.1"/>
    <property type="molecule type" value="Genomic_DNA"/>
</dbReference>
<evidence type="ECO:0000313" key="4">
    <source>
        <dbReference type="Proteomes" id="UP000001816"/>
    </source>
</evidence>
<evidence type="ECO:0000259" key="2">
    <source>
        <dbReference type="PROSITE" id="PS50930"/>
    </source>
</evidence>
<dbReference type="Gene3D" id="2.40.50.1020">
    <property type="entry name" value="LytTr DNA-binding domain"/>
    <property type="match status" value="1"/>
</dbReference>
<dbReference type="Pfam" id="PF04397">
    <property type="entry name" value="LytTR"/>
    <property type="match status" value="1"/>
</dbReference>
<gene>
    <name evidence="3" type="ordered locus">CC_0330</name>
</gene>
<dbReference type="HOGENOM" id="CLU_079621_0_0_5"/>
<proteinExistence type="predicted"/>
<dbReference type="BioCyc" id="CAULO:CC0330-MONOMER"/>
<dbReference type="PIRSF" id="PIRSF031737">
    <property type="entry name" value="TM_LytTR"/>
    <property type="match status" value="1"/>
</dbReference>
<keyword evidence="1" id="KW-1133">Transmembrane helix</keyword>
<dbReference type="InterPro" id="IPR012362">
    <property type="entry name" value="LytTR_TM"/>
</dbReference>
<feature type="transmembrane region" description="Helical" evidence="1">
    <location>
        <begin position="97"/>
        <end position="117"/>
    </location>
</feature>
<feature type="transmembrane region" description="Helical" evidence="1">
    <location>
        <begin position="162"/>
        <end position="184"/>
    </location>
</feature>
<organism evidence="3 4">
    <name type="scientific">Caulobacter vibrioides (strain ATCC 19089 / CIP 103742 / CB 15)</name>
    <name type="common">Caulobacter crescentus</name>
    <dbReference type="NCBI Taxonomy" id="190650"/>
    <lineage>
        <taxon>Bacteria</taxon>
        <taxon>Pseudomonadati</taxon>
        <taxon>Pseudomonadota</taxon>
        <taxon>Alphaproteobacteria</taxon>
        <taxon>Caulobacterales</taxon>
        <taxon>Caulobacteraceae</taxon>
        <taxon>Caulobacter</taxon>
    </lineage>
</organism>
<sequence>MTCRAGPSSFTPGSSGAVDRLAVESLGGVVGSVPQSSLRQSPASFRERLAGAVHASRMAMATRQSLRGFAVSAAAGVFLALIGAFGSDAAPMGVRLAYWVGLCLAGAVVGTAVTHLIGHEGRADAHPWLYGALTAIGITLPFTAVVWLVSELTFHGPPRPQTLSLYVGPVFIVTTGMTALNFLVQRRPVETHAAPVGAAAPRFLERLPVKLRGAELHAVEAQDHYLRLHTSRGQDLILMRLSDAVAELEGIEGAQTHRSWWVAKSAVEDARRADGRATLRLKGGLEAPVSRAYAKALREAGWF</sequence>